<name>A0ABS1FYS3_9FLAO</name>
<sequence>MKFYLNLKLVTYLELLERTTEIIKLQSIDKFPPFTYIKNIPRNKKLKILFDKSIQHLREDIVIDLRNNLSNFQITIHTIEPEINIVKLISDEEIITNQLFFESCAKDYRKLGEELVFMFAQKKKIKFNHKFPSIMFNQLKGKEQKGKIGDWKYFIHGFHCHFGNIKTKQKIEVPFMFGMEFGDLDPYFFMQFIKSSTNYHPLPVNIYEDYADGARIIEVMLNLGLFEKITSNFKEHTGVVVTDRDKVEIALFNDNEEYYHPKFNLLKFLGLKK</sequence>
<evidence type="ECO:0000313" key="3">
    <source>
        <dbReference type="Proteomes" id="UP000628669"/>
    </source>
</evidence>
<evidence type="ECO:0000259" key="1">
    <source>
        <dbReference type="Pfam" id="PF21837"/>
    </source>
</evidence>
<gene>
    <name evidence="2" type="ORF">JHL15_17720</name>
</gene>
<keyword evidence="3" id="KW-1185">Reference proteome</keyword>
<feature type="domain" description="DUF6896" evidence="1">
    <location>
        <begin position="102"/>
        <end position="206"/>
    </location>
</feature>
<dbReference type="EMBL" id="JAENHK010000010">
    <property type="protein sequence ID" value="MBK1897609.1"/>
    <property type="molecule type" value="Genomic_DNA"/>
</dbReference>
<accession>A0ABS1FYS3</accession>
<dbReference type="InterPro" id="IPR054191">
    <property type="entry name" value="DUF6896"/>
</dbReference>
<proteinExistence type="predicted"/>
<dbReference type="Pfam" id="PF21837">
    <property type="entry name" value="DUF6896"/>
    <property type="match status" value="1"/>
</dbReference>
<dbReference type="Proteomes" id="UP000628669">
    <property type="component" value="Unassembled WGS sequence"/>
</dbReference>
<comment type="caution">
    <text evidence="2">The sequence shown here is derived from an EMBL/GenBank/DDBJ whole genome shotgun (WGS) entry which is preliminary data.</text>
</comment>
<reference evidence="3" key="1">
    <citation type="submission" date="2021-01" db="EMBL/GenBank/DDBJ databases">
        <title>Genome public.</title>
        <authorList>
            <person name="Liu C."/>
            <person name="Sun Q."/>
        </authorList>
    </citation>
    <scope>NUCLEOTIDE SEQUENCE [LARGE SCALE GENOMIC DNA]</scope>
    <source>
        <strain evidence="3">YIM B02567</strain>
    </source>
</reference>
<organism evidence="2 3">
    <name type="scientific">Chryseobacterium paridis</name>
    <dbReference type="NCBI Taxonomy" id="2800328"/>
    <lineage>
        <taxon>Bacteria</taxon>
        <taxon>Pseudomonadati</taxon>
        <taxon>Bacteroidota</taxon>
        <taxon>Flavobacteriia</taxon>
        <taxon>Flavobacteriales</taxon>
        <taxon>Weeksellaceae</taxon>
        <taxon>Chryseobacterium group</taxon>
        <taxon>Chryseobacterium</taxon>
    </lineage>
</organism>
<protein>
    <recommendedName>
        <fullName evidence="1">DUF6896 domain-containing protein</fullName>
    </recommendedName>
</protein>
<dbReference type="RefSeq" id="WP_200247928.1">
    <property type="nucleotide sequence ID" value="NZ_JAENHK010000010.1"/>
</dbReference>
<evidence type="ECO:0000313" key="2">
    <source>
        <dbReference type="EMBL" id="MBK1897609.1"/>
    </source>
</evidence>